<dbReference type="GO" id="GO:0015833">
    <property type="term" value="P:peptide transport"/>
    <property type="evidence" value="ECO:0007669"/>
    <property type="project" value="InterPro"/>
</dbReference>
<dbReference type="PROSITE" id="PS00211">
    <property type="entry name" value="ABC_TRANSPORTER_1"/>
    <property type="match status" value="1"/>
</dbReference>
<dbReference type="InterPro" id="IPR003593">
    <property type="entry name" value="AAA+_ATPase"/>
</dbReference>
<dbReference type="InterPro" id="IPR003439">
    <property type="entry name" value="ABC_transporter-like_ATP-bd"/>
</dbReference>
<evidence type="ECO:0000313" key="8">
    <source>
        <dbReference type="EMBL" id="AXI28752.1"/>
    </source>
</evidence>
<dbReference type="NCBIfam" id="TIGR01727">
    <property type="entry name" value="oligo_HPY"/>
    <property type="match status" value="1"/>
</dbReference>
<proteinExistence type="inferred from homology"/>
<dbReference type="EMBL" id="CP022674">
    <property type="protein sequence ID" value="AXI28752.1"/>
    <property type="molecule type" value="Genomic_DNA"/>
</dbReference>
<dbReference type="FunFam" id="3.40.50.300:FF:000016">
    <property type="entry name" value="Oligopeptide ABC transporter ATP-binding component"/>
    <property type="match status" value="1"/>
</dbReference>
<dbReference type="Gene3D" id="3.40.50.300">
    <property type="entry name" value="P-loop containing nucleotide triphosphate hydrolases"/>
    <property type="match status" value="1"/>
</dbReference>
<evidence type="ECO:0000256" key="6">
    <source>
        <dbReference type="ARBA" id="ARBA00022840"/>
    </source>
</evidence>
<comment type="similarity">
    <text evidence="2">Belongs to the ABC transporter superfamily.</text>
</comment>
<comment type="subcellular location">
    <subcellularLocation>
        <location evidence="1">Cell membrane</location>
        <topology evidence="1">Peripheral membrane protein</topology>
    </subcellularLocation>
</comment>
<evidence type="ECO:0000256" key="5">
    <source>
        <dbReference type="ARBA" id="ARBA00022741"/>
    </source>
</evidence>
<dbReference type="GO" id="GO:0005524">
    <property type="term" value="F:ATP binding"/>
    <property type="evidence" value="ECO:0007669"/>
    <property type="project" value="UniProtKB-KW"/>
</dbReference>
<dbReference type="SUPFAM" id="SSF52540">
    <property type="entry name" value="P-loop containing nucleoside triphosphate hydrolases"/>
    <property type="match status" value="1"/>
</dbReference>
<organism evidence="8 9">
    <name type="scientific">Priestia megaterium</name>
    <name type="common">Bacillus megaterium</name>
    <dbReference type="NCBI Taxonomy" id="1404"/>
    <lineage>
        <taxon>Bacteria</taxon>
        <taxon>Bacillati</taxon>
        <taxon>Bacillota</taxon>
        <taxon>Bacilli</taxon>
        <taxon>Bacillales</taxon>
        <taxon>Bacillaceae</taxon>
        <taxon>Priestia</taxon>
    </lineage>
</organism>
<keyword evidence="5" id="KW-0547">Nucleotide-binding</keyword>
<evidence type="ECO:0000256" key="2">
    <source>
        <dbReference type="ARBA" id="ARBA00005417"/>
    </source>
</evidence>
<evidence type="ECO:0000256" key="4">
    <source>
        <dbReference type="ARBA" id="ARBA00022475"/>
    </source>
</evidence>
<keyword evidence="3" id="KW-0813">Transport</keyword>
<dbReference type="SMART" id="SM00382">
    <property type="entry name" value="AAA"/>
    <property type="match status" value="1"/>
</dbReference>
<dbReference type="InterPro" id="IPR050388">
    <property type="entry name" value="ABC_Ni/Peptide_Import"/>
</dbReference>
<name>A0A1Q8UW40_PRIMG</name>
<accession>A0A1Q8UW40</accession>
<dbReference type="InterPro" id="IPR017871">
    <property type="entry name" value="ABC_transporter-like_CS"/>
</dbReference>
<dbReference type="AlphaFoldDB" id="A0A1Q8UW40"/>
<dbReference type="InterPro" id="IPR013563">
    <property type="entry name" value="Oligopep_ABC_C"/>
</dbReference>
<dbReference type="PANTHER" id="PTHR43297">
    <property type="entry name" value="OLIGOPEPTIDE TRANSPORT ATP-BINDING PROTEIN APPD"/>
    <property type="match status" value="1"/>
</dbReference>
<evidence type="ECO:0000256" key="7">
    <source>
        <dbReference type="ARBA" id="ARBA00023136"/>
    </source>
</evidence>
<protein>
    <submittedName>
        <fullName evidence="8">ABC transporter ATP-binding protein</fullName>
    </submittedName>
</protein>
<dbReference type="GO" id="GO:0016887">
    <property type="term" value="F:ATP hydrolysis activity"/>
    <property type="evidence" value="ECO:0007669"/>
    <property type="project" value="InterPro"/>
</dbReference>
<dbReference type="Pfam" id="PF08352">
    <property type="entry name" value="oligo_HPY"/>
    <property type="match status" value="1"/>
</dbReference>
<sequence>MSNALLKLEDLQVTFTTYSGEVTAVDNVSLQLNKGEVLGIVGESGSGKSVTSESILQLLDEDLTSYDGKILFEGKNLLDMSSKQIQKLRGNEISMIFQDPMSSLNPVMPIGKQIAEVIRLHQKVSKKEAQKKVVELLRLTGIPSPEQRAKEYPHEISGGMRQRIMIAMALACEPKLLIADEPTTALDVTIQAQILDLMMDLKDKLNMGVLFITHDLGVVANICTKVAVMYLGQVMEETDVKTLFSKPLHPYTMGLIKSVPHLDGDRTQELSSIPGTVPPLSNVPDGCRFAPRCPFATEKCHKEVPVLEHADDTHRVRCWHYEKIQEGEVAYV</sequence>
<dbReference type="InterPro" id="IPR027417">
    <property type="entry name" value="P-loop_NTPase"/>
</dbReference>
<keyword evidence="6 8" id="KW-0067">ATP-binding</keyword>
<dbReference type="GO" id="GO:0005886">
    <property type="term" value="C:plasma membrane"/>
    <property type="evidence" value="ECO:0007669"/>
    <property type="project" value="UniProtKB-SubCell"/>
</dbReference>
<dbReference type="RefSeq" id="WP_075420261.1">
    <property type="nucleotide sequence ID" value="NZ_CP022674.1"/>
</dbReference>
<dbReference type="Proteomes" id="UP000253834">
    <property type="component" value="Chromosome"/>
</dbReference>
<gene>
    <name evidence="8" type="ORF">CIB87_06920</name>
</gene>
<dbReference type="PROSITE" id="PS50893">
    <property type="entry name" value="ABC_TRANSPORTER_2"/>
    <property type="match status" value="1"/>
</dbReference>
<evidence type="ECO:0000256" key="1">
    <source>
        <dbReference type="ARBA" id="ARBA00004202"/>
    </source>
</evidence>
<keyword evidence="4" id="KW-1003">Cell membrane</keyword>
<dbReference type="PANTHER" id="PTHR43297:SF2">
    <property type="entry name" value="DIPEPTIDE TRANSPORT ATP-BINDING PROTEIN DPPD"/>
    <property type="match status" value="1"/>
</dbReference>
<evidence type="ECO:0000313" key="9">
    <source>
        <dbReference type="Proteomes" id="UP000253834"/>
    </source>
</evidence>
<evidence type="ECO:0000256" key="3">
    <source>
        <dbReference type="ARBA" id="ARBA00022448"/>
    </source>
</evidence>
<dbReference type="Pfam" id="PF00005">
    <property type="entry name" value="ABC_tran"/>
    <property type="match status" value="1"/>
</dbReference>
<reference evidence="8 9" key="1">
    <citation type="submission" date="2017-07" db="EMBL/GenBank/DDBJ databases">
        <title>Isolation and development of strain Bacillus megaterium SR7 for enhanced growth and metabolite production under supercritical carbon dioxide.</title>
        <authorList>
            <person name="Freedman A.J.E."/>
            <person name="Peet K.C."/>
            <person name="Boock J.T."/>
            <person name="Penn K."/>
            <person name="Prather K.L.J."/>
            <person name="Thompson J.R."/>
        </authorList>
    </citation>
    <scope>NUCLEOTIDE SEQUENCE [LARGE SCALE GENOMIC DNA]</scope>
    <source>
        <strain evidence="8 9">SR7</strain>
    </source>
</reference>
<keyword evidence="7" id="KW-0472">Membrane</keyword>
<dbReference type="CDD" id="cd03257">
    <property type="entry name" value="ABC_NikE_OppD_transporters"/>
    <property type="match status" value="1"/>
</dbReference>